<gene>
    <name evidence="2" type="ORF">TrRE_jg11658</name>
</gene>
<dbReference type="AlphaFoldDB" id="A0A9W7AI62"/>
<keyword evidence="1" id="KW-1133">Transmembrane helix</keyword>
<feature type="transmembrane region" description="Helical" evidence="1">
    <location>
        <begin position="12"/>
        <end position="34"/>
    </location>
</feature>
<keyword evidence="3" id="KW-1185">Reference proteome</keyword>
<comment type="caution">
    <text evidence="2">The sequence shown here is derived from an EMBL/GenBank/DDBJ whole genome shotgun (WGS) entry which is preliminary data.</text>
</comment>
<protein>
    <submittedName>
        <fullName evidence="2">Uncharacterized protein</fullName>
    </submittedName>
</protein>
<keyword evidence="1" id="KW-0812">Transmembrane</keyword>
<evidence type="ECO:0000313" key="3">
    <source>
        <dbReference type="Proteomes" id="UP001165082"/>
    </source>
</evidence>
<name>A0A9W7AI62_9STRA</name>
<evidence type="ECO:0000256" key="1">
    <source>
        <dbReference type="SAM" id="Phobius"/>
    </source>
</evidence>
<reference evidence="2" key="1">
    <citation type="submission" date="2022-07" db="EMBL/GenBank/DDBJ databases">
        <title>Genome analysis of Parmales, a sister group of diatoms, reveals the evolutionary specialization of diatoms from phago-mixotrophs to photoautotrophs.</title>
        <authorList>
            <person name="Ban H."/>
            <person name="Sato S."/>
            <person name="Yoshikawa S."/>
            <person name="Kazumasa Y."/>
            <person name="Nakamura Y."/>
            <person name="Ichinomiya M."/>
            <person name="Saitoh K."/>
            <person name="Sato N."/>
            <person name="Blanc-Mathieu R."/>
            <person name="Endo H."/>
            <person name="Kuwata A."/>
            <person name="Ogata H."/>
        </authorList>
    </citation>
    <scope>NUCLEOTIDE SEQUENCE</scope>
</reference>
<sequence length="113" mass="12511">MGALADGDFENYSYQGGVAVCLSIITGLCGRAYLDKEDPLKSMKVCGAVLSVKFLALAVFIFFMLALSLTFTSLMTLIWMYRLLRYYRAYKIQQADESMGGGDAARYSLMNNA</sequence>
<keyword evidence="1" id="KW-0472">Membrane</keyword>
<accession>A0A9W7AI62</accession>
<evidence type="ECO:0000313" key="2">
    <source>
        <dbReference type="EMBL" id="GMH72717.1"/>
    </source>
</evidence>
<feature type="transmembrane region" description="Helical" evidence="1">
    <location>
        <begin position="54"/>
        <end position="81"/>
    </location>
</feature>
<dbReference type="OrthoDB" id="10410913at2759"/>
<proteinExistence type="predicted"/>
<organism evidence="2 3">
    <name type="scientific">Triparma retinervis</name>
    <dbReference type="NCBI Taxonomy" id="2557542"/>
    <lineage>
        <taxon>Eukaryota</taxon>
        <taxon>Sar</taxon>
        <taxon>Stramenopiles</taxon>
        <taxon>Ochrophyta</taxon>
        <taxon>Bolidophyceae</taxon>
        <taxon>Parmales</taxon>
        <taxon>Triparmaceae</taxon>
        <taxon>Triparma</taxon>
    </lineage>
</organism>
<dbReference type="Proteomes" id="UP001165082">
    <property type="component" value="Unassembled WGS sequence"/>
</dbReference>
<dbReference type="EMBL" id="BRXZ01001500">
    <property type="protein sequence ID" value="GMH72717.1"/>
    <property type="molecule type" value="Genomic_DNA"/>
</dbReference>